<evidence type="ECO:0000256" key="9">
    <source>
        <dbReference type="ARBA" id="ARBA00023012"/>
    </source>
</evidence>
<name>A0A6N7LQU5_9GAMM</name>
<evidence type="ECO:0000313" key="17">
    <source>
        <dbReference type="Proteomes" id="UP000469421"/>
    </source>
</evidence>
<comment type="catalytic activity">
    <reaction evidence="1">
        <text>ATP + protein L-histidine = ADP + protein N-phospho-L-histidine.</text>
        <dbReference type="EC" id="2.7.13.3"/>
    </reaction>
</comment>
<evidence type="ECO:0000256" key="2">
    <source>
        <dbReference type="ARBA" id="ARBA00012438"/>
    </source>
</evidence>
<evidence type="ECO:0000256" key="7">
    <source>
        <dbReference type="ARBA" id="ARBA00022801"/>
    </source>
</evidence>
<evidence type="ECO:0000256" key="3">
    <source>
        <dbReference type="ARBA" id="ARBA00022553"/>
    </source>
</evidence>
<dbReference type="PROSITE" id="PS50109">
    <property type="entry name" value="HIS_KIN"/>
    <property type="match status" value="1"/>
</dbReference>
<protein>
    <recommendedName>
        <fullName evidence="12">Sensory histidine kinase/phosphatase NtrB</fullName>
        <ecNumber evidence="2">2.7.13.3</ecNumber>
    </recommendedName>
    <alternativeName>
        <fullName evidence="13">Nitrogen regulation protein NR(II)</fullName>
    </alternativeName>
    <alternativeName>
        <fullName evidence="14">Nitrogen regulator II</fullName>
    </alternativeName>
</protein>
<dbReference type="SMART" id="SM00387">
    <property type="entry name" value="HATPase_c"/>
    <property type="match status" value="1"/>
</dbReference>
<keyword evidence="7" id="KW-0378">Hydrolase</keyword>
<accession>A0A6N7LQU5</accession>
<dbReference type="SUPFAM" id="SSF55874">
    <property type="entry name" value="ATPase domain of HSP90 chaperone/DNA topoisomerase II/histidine kinase"/>
    <property type="match status" value="1"/>
</dbReference>
<dbReference type="RefSeq" id="WP_153499686.1">
    <property type="nucleotide sequence ID" value="NZ_JBMZXE010000121.1"/>
</dbReference>
<keyword evidence="5" id="KW-0547">Nucleotide-binding</keyword>
<feature type="domain" description="Histidine kinase" evidence="15">
    <location>
        <begin position="144"/>
        <end position="360"/>
    </location>
</feature>
<keyword evidence="10" id="KW-0535">Nitrogen fixation</keyword>
<evidence type="ECO:0000256" key="8">
    <source>
        <dbReference type="ARBA" id="ARBA00022840"/>
    </source>
</evidence>
<dbReference type="SMART" id="SM00388">
    <property type="entry name" value="HisKA"/>
    <property type="match status" value="1"/>
</dbReference>
<dbReference type="GO" id="GO:0006355">
    <property type="term" value="P:regulation of DNA-templated transcription"/>
    <property type="evidence" value="ECO:0007669"/>
    <property type="project" value="InterPro"/>
</dbReference>
<dbReference type="InterPro" id="IPR004358">
    <property type="entry name" value="Sig_transdc_His_kin-like_C"/>
</dbReference>
<keyword evidence="4" id="KW-0808">Transferase</keyword>
<dbReference type="PANTHER" id="PTHR43065:SF16">
    <property type="entry name" value="SENSORY HISTIDINE KINASE_PHOSPHATASE NTRB"/>
    <property type="match status" value="1"/>
</dbReference>
<evidence type="ECO:0000256" key="14">
    <source>
        <dbReference type="ARBA" id="ARBA00043094"/>
    </source>
</evidence>
<keyword evidence="17" id="KW-1185">Reference proteome</keyword>
<dbReference type="GO" id="GO:0016787">
    <property type="term" value="F:hydrolase activity"/>
    <property type="evidence" value="ECO:0007669"/>
    <property type="project" value="UniProtKB-KW"/>
</dbReference>
<evidence type="ECO:0000256" key="11">
    <source>
        <dbReference type="ARBA" id="ARBA00037696"/>
    </source>
</evidence>
<evidence type="ECO:0000313" key="16">
    <source>
        <dbReference type="EMBL" id="MQX52738.1"/>
    </source>
</evidence>
<dbReference type="Gene3D" id="3.30.450.20">
    <property type="entry name" value="PAS domain"/>
    <property type="match status" value="1"/>
</dbReference>
<evidence type="ECO:0000256" key="1">
    <source>
        <dbReference type="ARBA" id="ARBA00000085"/>
    </source>
</evidence>
<keyword evidence="9" id="KW-0902">Two-component regulatory system</keyword>
<evidence type="ECO:0000256" key="10">
    <source>
        <dbReference type="ARBA" id="ARBA00023231"/>
    </source>
</evidence>
<gene>
    <name evidence="16" type="ORF">GFN93_05720</name>
</gene>
<dbReference type="PANTHER" id="PTHR43065">
    <property type="entry name" value="SENSOR HISTIDINE KINASE"/>
    <property type="match status" value="1"/>
</dbReference>
<evidence type="ECO:0000256" key="12">
    <source>
        <dbReference type="ARBA" id="ARBA00039567"/>
    </source>
</evidence>
<comment type="function">
    <text evidence="11">Member of the two-component regulatory system NtrB/NtrC, which controls expression of the nitrogen-regulated (ntr) genes in response to nitrogen limitation. Under conditions of nitrogen limitation, NtrB autophosphorylates and transfers the phosphoryl group to NtrC. In the presence of nitrogen, acts as a phosphatase that dephosphorylates and inactivates NtrC.</text>
</comment>
<sequence>MGQDSMGGGILHKRLLDNLRTAVVMLDSELLVRYLNPAAEMLLATSAVRAVGQPLPEYFYDDEDAGAALRECIRDEHPFTRREAKLSVAPGYEVTVDYSVSPINEPGQPLCLLLELQALDRLLRITREEALLHAHQATRALVRGVAHEIKNPLGGIRGAAQLLERALPDPELTEYTKVIIDEADRLRNVADRMLGPRKPPQFRPVNVHECLEHVRQLLLAEHPSGVAIWRDYDISLPDVVADRDQLIQVLLNLIRNATQALLESSTENARIIMRTRVLRQFTIGSLRHRLVLRVDVIDNGPGIDPHVQETLFYPMVSGRAAGTGLGLSIAQSIISQHHGLIECESVPGETVFSILLPMEQPDEVEKEISAL</sequence>
<dbReference type="InterPro" id="IPR035965">
    <property type="entry name" value="PAS-like_dom_sf"/>
</dbReference>
<dbReference type="Gene3D" id="3.30.565.10">
    <property type="entry name" value="Histidine kinase-like ATPase, C-terminal domain"/>
    <property type="match status" value="1"/>
</dbReference>
<dbReference type="PRINTS" id="PR00344">
    <property type="entry name" value="BCTRLSENSOR"/>
</dbReference>
<dbReference type="EC" id="2.7.13.3" evidence="2"/>
<dbReference type="AlphaFoldDB" id="A0A6N7LQU5"/>
<dbReference type="InterPro" id="IPR005467">
    <property type="entry name" value="His_kinase_dom"/>
</dbReference>
<dbReference type="InterPro" id="IPR000014">
    <property type="entry name" value="PAS"/>
</dbReference>
<dbReference type="InterPro" id="IPR003594">
    <property type="entry name" value="HATPase_dom"/>
</dbReference>
<dbReference type="Proteomes" id="UP000469421">
    <property type="component" value="Unassembled WGS sequence"/>
</dbReference>
<keyword evidence="3" id="KW-0597">Phosphoprotein</keyword>
<dbReference type="NCBIfam" id="NF008293">
    <property type="entry name" value="PRK11073.1"/>
    <property type="match status" value="1"/>
</dbReference>
<evidence type="ECO:0000256" key="6">
    <source>
        <dbReference type="ARBA" id="ARBA00022777"/>
    </source>
</evidence>
<comment type="caution">
    <text evidence="16">The sequence shown here is derived from an EMBL/GenBank/DDBJ whole genome shotgun (WGS) entry which is preliminary data.</text>
</comment>
<dbReference type="InterPro" id="IPR003661">
    <property type="entry name" value="HisK_dim/P_dom"/>
</dbReference>
<evidence type="ECO:0000256" key="13">
    <source>
        <dbReference type="ARBA" id="ARBA00042313"/>
    </source>
</evidence>
<evidence type="ECO:0000259" key="15">
    <source>
        <dbReference type="PROSITE" id="PS50109"/>
    </source>
</evidence>
<dbReference type="InterPro" id="IPR036890">
    <property type="entry name" value="HATPase_C_sf"/>
</dbReference>
<dbReference type="GO" id="GO:0005524">
    <property type="term" value="F:ATP binding"/>
    <property type="evidence" value="ECO:0007669"/>
    <property type="project" value="UniProtKB-KW"/>
</dbReference>
<evidence type="ECO:0000256" key="4">
    <source>
        <dbReference type="ARBA" id="ARBA00022679"/>
    </source>
</evidence>
<dbReference type="CDD" id="cd00130">
    <property type="entry name" value="PAS"/>
    <property type="match status" value="1"/>
</dbReference>
<dbReference type="Pfam" id="PF02518">
    <property type="entry name" value="HATPase_c"/>
    <property type="match status" value="1"/>
</dbReference>
<dbReference type="SUPFAM" id="SSF47384">
    <property type="entry name" value="Homodimeric domain of signal transducing histidine kinase"/>
    <property type="match status" value="1"/>
</dbReference>
<dbReference type="Gene3D" id="1.10.287.130">
    <property type="match status" value="1"/>
</dbReference>
<dbReference type="Pfam" id="PF00989">
    <property type="entry name" value="PAS"/>
    <property type="match status" value="1"/>
</dbReference>
<reference evidence="16 17" key="1">
    <citation type="submission" date="2019-10" db="EMBL/GenBank/DDBJ databases">
        <title>Alcanivorax sp.PA15-N-34 draft genome sequence.</title>
        <authorList>
            <person name="Liao X."/>
            <person name="Shao Z."/>
        </authorList>
    </citation>
    <scope>NUCLEOTIDE SEQUENCE [LARGE SCALE GENOMIC DNA]</scope>
    <source>
        <strain evidence="16 17">PA15-N-34</strain>
    </source>
</reference>
<dbReference type="CDD" id="cd00082">
    <property type="entry name" value="HisKA"/>
    <property type="match status" value="1"/>
</dbReference>
<dbReference type="GO" id="GO:0000155">
    <property type="term" value="F:phosphorelay sensor kinase activity"/>
    <property type="evidence" value="ECO:0007669"/>
    <property type="project" value="InterPro"/>
</dbReference>
<dbReference type="SUPFAM" id="SSF55785">
    <property type="entry name" value="PYP-like sensor domain (PAS domain)"/>
    <property type="match status" value="1"/>
</dbReference>
<keyword evidence="6" id="KW-0418">Kinase</keyword>
<organism evidence="16 17">
    <name type="scientific">Alcanivorax sediminis</name>
    <dbReference type="NCBI Taxonomy" id="2663008"/>
    <lineage>
        <taxon>Bacteria</taxon>
        <taxon>Pseudomonadati</taxon>
        <taxon>Pseudomonadota</taxon>
        <taxon>Gammaproteobacteria</taxon>
        <taxon>Oceanospirillales</taxon>
        <taxon>Alcanivoracaceae</taxon>
        <taxon>Alcanivorax</taxon>
    </lineage>
</organism>
<proteinExistence type="predicted"/>
<keyword evidence="8" id="KW-0067">ATP-binding</keyword>
<dbReference type="InterPro" id="IPR013767">
    <property type="entry name" value="PAS_fold"/>
</dbReference>
<dbReference type="EMBL" id="WIRE01000001">
    <property type="protein sequence ID" value="MQX52738.1"/>
    <property type="molecule type" value="Genomic_DNA"/>
</dbReference>
<dbReference type="InterPro" id="IPR036097">
    <property type="entry name" value="HisK_dim/P_sf"/>
</dbReference>
<dbReference type="Pfam" id="PF00512">
    <property type="entry name" value="HisKA"/>
    <property type="match status" value="1"/>
</dbReference>
<dbReference type="SMART" id="SM00091">
    <property type="entry name" value="PAS"/>
    <property type="match status" value="1"/>
</dbReference>
<evidence type="ECO:0000256" key="5">
    <source>
        <dbReference type="ARBA" id="ARBA00022741"/>
    </source>
</evidence>